<feature type="compositionally biased region" description="Basic residues" evidence="7">
    <location>
        <begin position="105"/>
        <end position="119"/>
    </location>
</feature>
<sequence length="325" mass="36088">MVGRGGAEREREGRLPGVPAWAKRLDIAWWEASVTRKGRSHLGPVKPSGWWAFRRPVPPPPAARLATRPRECVRCGATETQQWRAGPNGAHTFCNACGLRRRKAGERWGKRRGPRRARVSHQPPPPLESRPVPESPPDRRPIRDSPDVFLERRTSPKRVKSPPPGTDSESESEQLSPPETPASESSPPGSPIWEGPLLDGFQLARRKRKIPSPTSPPTMMGAAPPTVEASSPATMEAAPAPAVDQRRRKKKKPAKHNEEKRCDHCGSSSTPKWRKGPKGRRTLCKACGVRYKEGRLLPEYRPQACPTFDSAKHASSHSQVLELRR</sequence>
<dbReference type="InterPro" id="IPR051140">
    <property type="entry name" value="GATA_TF"/>
</dbReference>
<evidence type="ECO:0000313" key="10">
    <source>
        <dbReference type="Proteomes" id="UP000095767"/>
    </source>
</evidence>
<feature type="compositionally biased region" description="Basic and acidic residues" evidence="7">
    <location>
        <begin position="136"/>
        <end position="154"/>
    </location>
</feature>
<dbReference type="PROSITE" id="PS50114">
    <property type="entry name" value="GATA_ZN_FINGER_2"/>
    <property type="match status" value="2"/>
</dbReference>
<feature type="domain" description="GATA-type" evidence="8">
    <location>
        <begin position="66"/>
        <end position="105"/>
    </location>
</feature>
<evidence type="ECO:0000259" key="8">
    <source>
        <dbReference type="PROSITE" id="PS50114"/>
    </source>
</evidence>
<reference evidence="9 10" key="1">
    <citation type="submission" date="2016-09" db="EMBL/GenBank/DDBJ databases">
        <title>The draft genome of Dichanthelium oligosanthes: A C3 panicoid grass species.</title>
        <authorList>
            <person name="Studer A.J."/>
            <person name="Schnable J.C."/>
            <person name="Brutnell T.P."/>
        </authorList>
    </citation>
    <scope>NUCLEOTIDE SEQUENCE [LARGE SCALE GENOMIC DNA]</scope>
    <source>
        <strain evidence="10">cv. Kellogg 1175</strain>
        <tissue evidence="9">Leaf</tissue>
    </source>
</reference>
<organism evidence="9 10">
    <name type="scientific">Dichanthelium oligosanthes</name>
    <dbReference type="NCBI Taxonomy" id="888268"/>
    <lineage>
        <taxon>Eukaryota</taxon>
        <taxon>Viridiplantae</taxon>
        <taxon>Streptophyta</taxon>
        <taxon>Embryophyta</taxon>
        <taxon>Tracheophyta</taxon>
        <taxon>Spermatophyta</taxon>
        <taxon>Magnoliopsida</taxon>
        <taxon>Liliopsida</taxon>
        <taxon>Poales</taxon>
        <taxon>Poaceae</taxon>
        <taxon>PACMAD clade</taxon>
        <taxon>Panicoideae</taxon>
        <taxon>Panicodae</taxon>
        <taxon>Paniceae</taxon>
        <taxon>Dichantheliinae</taxon>
        <taxon>Dichanthelium</taxon>
    </lineage>
</organism>
<keyword evidence="4" id="KW-0862">Zinc</keyword>
<feature type="region of interest" description="Disordered" evidence="7">
    <location>
        <begin position="105"/>
        <end position="280"/>
    </location>
</feature>
<keyword evidence="2" id="KW-0479">Metal-binding</keyword>
<dbReference type="PANTHER" id="PTHR45658:SF130">
    <property type="entry name" value="GATA TRANSCRIPTION FACTOR 14"/>
    <property type="match status" value="1"/>
</dbReference>
<dbReference type="PANTHER" id="PTHR45658">
    <property type="entry name" value="GATA TRANSCRIPTION FACTOR"/>
    <property type="match status" value="1"/>
</dbReference>
<dbReference type="EMBL" id="LWDX02028086">
    <property type="protein sequence ID" value="OEL29242.1"/>
    <property type="molecule type" value="Genomic_DNA"/>
</dbReference>
<evidence type="ECO:0000256" key="4">
    <source>
        <dbReference type="ARBA" id="ARBA00022833"/>
    </source>
</evidence>
<feature type="domain" description="GATA-type" evidence="8">
    <location>
        <begin position="256"/>
        <end position="292"/>
    </location>
</feature>
<dbReference type="CDD" id="cd00202">
    <property type="entry name" value="ZnF_GATA"/>
    <property type="match status" value="2"/>
</dbReference>
<dbReference type="InterPro" id="IPR000679">
    <property type="entry name" value="Znf_GATA"/>
</dbReference>
<comment type="caution">
    <text evidence="9">The sequence shown here is derived from an EMBL/GenBank/DDBJ whole genome shotgun (WGS) entry which is preliminary data.</text>
</comment>
<dbReference type="STRING" id="888268.A0A1E5VVZ2"/>
<keyword evidence="10" id="KW-1185">Reference proteome</keyword>
<dbReference type="GO" id="GO:0008270">
    <property type="term" value="F:zinc ion binding"/>
    <property type="evidence" value="ECO:0007669"/>
    <property type="project" value="UniProtKB-KW"/>
</dbReference>
<feature type="compositionally biased region" description="Basic and acidic residues" evidence="7">
    <location>
        <begin position="255"/>
        <end position="264"/>
    </location>
</feature>
<feature type="compositionally biased region" description="Low complexity" evidence="7">
    <location>
        <begin position="173"/>
        <end position="187"/>
    </location>
</feature>
<evidence type="ECO:0000313" key="9">
    <source>
        <dbReference type="EMBL" id="OEL29242.1"/>
    </source>
</evidence>
<dbReference type="AlphaFoldDB" id="A0A1E5VVZ2"/>
<dbReference type="Pfam" id="PF00320">
    <property type="entry name" value="GATA"/>
    <property type="match status" value="2"/>
</dbReference>
<dbReference type="SUPFAM" id="SSF57716">
    <property type="entry name" value="Glucocorticoid receptor-like (DNA-binding domain)"/>
    <property type="match status" value="2"/>
</dbReference>
<name>A0A1E5VVZ2_9POAL</name>
<feature type="region of interest" description="Disordered" evidence="7">
    <location>
        <begin position="305"/>
        <end position="325"/>
    </location>
</feature>
<evidence type="ECO:0000256" key="6">
    <source>
        <dbReference type="PROSITE-ProRule" id="PRU00094"/>
    </source>
</evidence>
<dbReference type="InterPro" id="IPR013088">
    <property type="entry name" value="Znf_NHR/GATA"/>
</dbReference>
<dbReference type="OrthoDB" id="2162994at2759"/>
<gene>
    <name evidence="9" type="ORF">BAE44_0009739</name>
</gene>
<evidence type="ECO:0000256" key="5">
    <source>
        <dbReference type="ARBA" id="ARBA00023159"/>
    </source>
</evidence>
<proteinExistence type="inferred from homology"/>
<dbReference type="GO" id="GO:0006355">
    <property type="term" value="P:regulation of DNA-templated transcription"/>
    <property type="evidence" value="ECO:0007669"/>
    <property type="project" value="InterPro"/>
</dbReference>
<dbReference type="Proteomes" id="UP000095767">
    <property type="component" value="Unassembled WGS sequence"/>
</dbReference>
<dbReference type="SMART" id="SM00401">
    <property type="entry name" value="ZnF_GATA"/>
    <property type="match status" value="2"/>
</dbReference>
<comment type="similarity">
    <text evidence="1">Belongs to the type IV zinc-finger family. Class A subfamily.</text>
</comment>
<accession>A0A1E5VVZ2</accession>
<keyword evidence="5" id="KW-0010">Activator</keyword>
<evidence type="ECO:0000256" key="3">
    <source>
        <dbReference type="ARBA" id="ARBA00022771"/>
    </source>
</evidence>
<dbReference type="Gene3D" id="3.30.50.10">
    <property type="entry name" value="Erythroid Transcription Factor GATA-1, subunit A"/>
    <property type="match status" value="2"/>
</dbReference>
<dbReference type="GO" id="GO:0043565">
    <property type="term" value="F:sequence-specific DNA binding"/>
    <property type="evidence" value="ECO:0007669"/>
    <property type="project" value="InterPro"/>
</dbReference>
<evidence type="ECO:0000256" key="1">
    <source>
        <dbReference type="ARBA" id="ARBA00005694"/>
    </source>
</evidence>
<keyword evidence="3 6" id="KW-0863">Zinc-finger</keyword>
<protein>
    <recommendedName>
        <fullName evidence="8">GATA-type domain-containing protein</fullName>
    </recommendedName>
</protein>
<evidence type="ECO:0000256" key="7">
    <source>
        <dbReference type="SAM" id="MobiDB-lite"/>
    </source>
</evidence>
<evidence type="ECO:0000256" key="2">
    <source>
        <dbReference type="ARBA" id="ARBA00022723"/>
    </source>
</evidence>